<proteinExistence type="predicted"/>
<dbReference type="Proteomes" id="UP000279235">
    <property type="component" value="Unassembled WGS sequence"/>
</dbReference>
<name>A0A2A9HW75_9LACT</name>
<dbReference type="PROSITE" id="PS50943">
    <property type="entry name" value="HTH_CROC1"/>
    <property type="match status" value="1"/>
</dbReference>
<dbReference type="EMBL" id="OGTW02000012">
    <property type="protein sequence ID" value="SPS10635.1"/>
    <property type="molecule type" value="Genomic_DNA"/>
</dbReference>
<dbReference type="SUPFAM" id="SSF47413">
    <property type="entry name" value="lambda repressor-like DNA-binding domains"/>
    <property type="match status" value="1"/>
</dbReference>
<dbReference type="InterPro" id="IPR010982">
    <property type="entry name" value="Lambda_DNA-bd_dom_sf"/>
</dbReference>
<dbReference type="InterPro" id="IPR001387">
    <property type="entry name" value="Cro/C1-type_HTH"/>
</dbReference>
<dbReference type="Pfam" id="PF13274">
    <property type="entry name" value="SocA_Panacea"/>
    <property type="match status" value="1"/>
</dbReference>
<reference evidence="2" key="1">
    <citation type="submission" date="2018-05" db="EMBL/GenBank/DDBJ databases">
        <authorList>
            <person name="Duru I."/>
        </authorList>
    </citation>
    <scope>NUCLEOTIDE SEQUENCE [LARGE SCALE GENOMIC DNA]</scope>
</reference>
<dbReference type="AlphaFoldDB" id="A0A2A9HW75"/>
<sequence>MAKIKKDYKQIFTIRGEEFEVTAPALFDDSTNELLYDEELDDKAIEMANDLYREAHGFVYPSEIKKFREKLSISGRDLAALIGFSPTTIVMYENGALPTESNSRKLKDLINNKNSFKNFYEANKSSLGEPAQKKIEDYLNDENDLLETIPIMKIVDWFRIKNIILQKSDEYVEDLTQMKVMKLVYYAQAVSLHWYGKPLFSNPILAWKHGPVVQEIYNEYHGSYSIVEDLRSEIPEELLKNYNELSVNKKMSKVLNFVQEQLGSYSAWTLRDKTHNEEPWINTIQSSVISNKSIKKYFDDNFENIF</sequence>
<accession>A0A2A9HW75</accession>
<dbReference type="RefSeq" id="WP_010906204.1">
    <property type="nucleotide sequence ID" value="NZ_CP033607.1"/>
</dbReference>
<dbReference type="InterPro" id="IPR025272">
    <property type="entry name" value="SocA_Panacea"/>
</dbReference>
<gene>
    <name evidence="1" type="ORF">AMHIJAGA_00563</name>
</gene>
<protein>
    <submittedName>
        <fullName evidence="1">Phage protein, transcriptional regulator, Cro/CI family</fullName>
    </submittedName>
</protein>
<dbReference type="Pfam" id="PF01381">
    <property type="entry name" value="HTH_3"/>
    <property type="match status" value="1"/>
</dbReference>
<dbReference type="OMA" id="YNIGKRP"/>
<dbReference type="GO" id="GO:0003677">
    <property type="term" value="F:DNA binding"/>
    <property type="evidence" value="ECO:0007669"/>
    <property type="project" value="InterPro"/>
</dbReference>
<evidence type="ECO:0000313" key="1">
    <source>
        <dbReference type="EMBL" id="SPS10635.1"/>
    </source>
</evidence>
<organism evidence="1 2">
    <name type="scientific">Lactococcus lactis</name>
    <dbReference type="NCBI Taxonomy" id="1358"/>
    <lineage>
        <taxon>Bacteria</taxon>
        <taxon>Bacillati</taxon>
        <taxon>Bacillota</taxon>
        <taxon>Bacilli</taxon>
        <taxon>Lactobacillales</taxon>
        <taxon>Streptococcaceae</taxon>
        <taxon>Lactococcus</taxon>
    </lineage>
</organism>
<evidence type="ECO:0000313" key="2">
    <source>
        <dbReference type="Proteomes" id="UP000279235"/>
    </source>
</evidence>
<dbReference type="Gene3D" id="1.10.260.40">
    <property type="entry name" value="lambda repressor-like DNA-binding domains"/>
    <property type="match status" value="1"/>
</dbReference>
<dbReference type="CDD" id="cd00093">
    <property type="entry name" value="HTH_XRE"/>
    <property type="match status" value="1"/>
</dbReference>